<feature type="transmembrane region" description="Helical" evidence="10">
    <location>
        <begin position="343"/>
        <end position="366"/>
    </location>
</feature>
<dbReference type="InterPro" id="IPR003663">
    <property type="entry name" value="Sugar/inositol_transpt"/>
</dbReference>
<keyword evidence="5" id="KW-0762">Sugar transport</keyword>
<evidence type="ECO:0000313" key="12">
    <source>
        <dbReference type="EMBL" id="PXA04848.1"/>
    </source>
</evidence>
<evidence type="ECO:0000256" key="6">
    <source>
        <dbReference type="ARBA" id="ARBA00022692"/>
    </source>
</evidence>
<dbReference type="InterPro" id="IPR036259">
    <property type="entry name" value="MFS_trans_sf"/>
</dbReference>
<dbReference type="FunFam" id="1.20.1250.20:FF:000122">
    <property type="entry name" value="D-xylose transporter XylE"/>
    <property type="match status" value="1"/>
</dbReference>
<evidence type="ECO:0000259" key="11">
    <source>
        <dbReference type="PROSITE" id="PS50850"/>
    </source>
</evidence>
<dbReference type="InterPro" id="IPR020846">
    <property type="entry name" value="MFS_dom"/>
</dbReference>
<keyword evidence="6 10" id="KW-0812">Transmembrane</keyword>
<dbReference type="InterPro" id="IPR005829">
    <property type="entry name" value="Sugar_transporter_CS"/>
</dbReference>
<keyword evidence="13" id="KW-1185">Reference proteome</keyword>
<feature type="transmembrane region" description="Helical" evidence="10">
    <location>
        <begin position="313"/>
        <end position="336"/>
    </location>
</feature>
<sequence>MHPTHPDETQVHKAYLWTICLVATLGGFLFGYDWVVVGGAKEFYEAHFGIYGEGMELAKGWGTSSALIGCIIGAVGCSFVSDRFGRKRLLILAGLLFAISAVGTGLAETFSQYNSFRIIGGLGMGIALNVSPLYISEMSPSRMRGMMVSVNQLSIMLGVLCAQIVNWRISLIDTAMPVDATPEIIAGSWNGLTGWRWMFGAEAVPAVLFFVLMFFVPESARWLMKKGRHEEARGVFEKLGGKAYADAEVADVASTLPKEEIGVVRFSDLIERHVLKVLLLGVFLSFLQQWCGMNAVFYYAADIFKAAGYNLKAMMLNIVVIGSVMVVSVFITMALVDRVGRKSLLLFGCGVLAAVYIAIGICFHTGVQGLPVVLLTLICVSVYSFTLAPLLWVILSEIYPNRIRGAAISIAATAHWVANFTLTYTFPTVNKQLGMSGVFWLFAGVCIVGFLVVRRVLPETKGRTLEDIERDLYGEVVSKD</sequence>
<dbReference type="GO" id="GO:0005886">
    <property type="term" value="C:plasma membrane"/>
    <property type="evidence" value="ECO:0007669"/>
    <property type="project" value="UniProtKB-SubCell"/>
</dbReference>
<comment type="subcellular location">
    <subcellularLocation>
        <location evidence="1">Cell membrane</location>
        <topology evidence="1">Multi-pass membrane protein</topology>
    </subcellularLocation>
</comment>
<evidence type="ECO:0000256" key="2">
    <source>
        <dbReference type="ARBA" id="ARBA00010992"/>
    </source>
</evidence>
<feature type="transmembrane region" description="Helical" evidence="10">
    <location>
        <begin position="147"/>
        <end position="169"/>
    </location>
</feature>
<dbReference type="InterPro" id="IPR005828">
    <property type="entry name" value="MFS_sugar_transport-like"/>
</dbReference>
<evidence type="ECO:0000256" key="3">
    <source>
        <dbReference type="ARBA" id="ARBA00022448"/>
    </source>
</evidence>
<keyword evidence="4" id="KW-1003">Cell membrane</keyword>
<feature type="transmembrane region" description="Helical" evidence="10">
    <location>
        <begin position="277"/>
        <end position="301"/>
    </location>
</feature>
<dbReference type="PROSITE" id="PS00216">
    <property type="entry name" value="SUGAR_TRANSPORT_1"/>
    <property type="match status" value="1"/>
</dbReference>
<reference evidence="12 13" key="1">
    <citation type="submission" date="2018-05" db="EMBL/GenBank/DDBJ databases">
        <title>Coraliomargarita sinensis sp. nov., isolated from a marine solar saltern.</title>
        <authorList>
            <person name="Zhou L.Y."/>
        </authorList>
    </citation>
    <scope>NUCLEOTIDE SEQUENCE [LARGE SCALE GENOMIC DNA]</scope>
    <source>
        <strain evidence="12 13">WN38</strain>
    </source>
</reference>
<dbReference type="Proteomes" id="UP000247099">
    <property type="component" value="Unassembled WGS sequence"/>
</dbReference>
<proteinExistence type="inferred from homology"/>
<keyword evidence="3 9" id="KW-0813">Transport</keyword>
<gene>
    <name evidence="12" type="ORF">DDZ13_05900</name>
</gene>
<evidence type="ECO:0000256" key="1">
    <source>
        <dbReference type="ARBA" id="ARBA00004651"/>
    </source>
</evidence>
<evidence type="ECO:0000256" key="9">
    <source>
        <dbReference type="RuleBase" id="RU003346"/>
    </source>
</evidence>
<dbReference type="Pfam" id="PF00083">
    <property type="entry name" value="Sugar_tr"/>
    <property type="match status" value="1"/>
</dbReference>
<evidence type="ECO:0000256" key="10">
    <source>
        <dbReference type="SAM" id="Phobius"/>
    </source>
</evidence>
<feature type="transmembrane region" description="Helical" evidence="10">
    <location>
        <begin position="61"/>
        <end position="80"/>
    </location>
</feature>
<evidence type="ECO:0000313" key="13">
    <source>
        <dbReference type="Proteomes" id="UP000247099"/>
    </source>
</evidence>
<feature type="transmembrane region" description="Helical" evidence="10">
    <location>
        <begin position="14"/>
        <end position="32"/>
    </location>
</feature>
<dbReference type="EMBL" id="QHJQ01000003">
    <property type="protein sequence ID" value="PXA04848.1"/>
    <property type="molecule type" value="Genomic_DNA"/>
</dbReference>
<dbReference type="OrthoDB" id="9783823at2"/>
<dbReference type="Gene3D" id="1.20.1250.20">
    <property type="entry name" value="MFS general substrate transporter like domains"/>
    <property type="match status" value="2"/>
</dbReference>
<organism evidence="12 13">
    <name type="scientific">Coraliomargarita sinensis</name>
    <dbReference type="NCBI Taxonomy" id="2174842"/>
    <lineage>
        <taxon>Bacteria</taxon>
        <taxon>Pseudomonadati</taxon>
        <taxon>Verrucomicrobiota</taxon>
        <taxon>Opitutia</taxon>
        <taxon>Puniceicoccales</taxon>
        <taxon>Coraliomargaritaceae</taxon>
        <taxon>Coraliomargarita</taxon>
    </lineage>
</organism>
<keyword evidence="7 10" id="KW-1133">Transmembrane helix</keyword>
<feature type="transmembrane region" description="Helical" evidence="10">
    <location>
        <begin position="407"/>
        <end position="427"/>
    </location>
</feature>
<dbReference type="PRINTS" id="PR00171">
    <property type="entry name" value="SUGRTRNSPORT"/>
</dbReference>
<name>A0A317ZLN5_9BACT</name>
<evidence type="ECO:0000256" key="4">
    <source>
        <dbReference type="ARBA" id="ARBA00022475"/>
    </source>
</evidence>
<feature type="domain" description="Major facilitator superfamily (MFS) profile" evidence="11">
    <location>
        <begin position="19"/>
        <end position="461"/>
    </location>
</feature>
<dbReference type="GO" id="GO:0022857">
    <property type="term" value="F:transmembrane transporter activity"/>
    <property type="evidence" value="ECO:0007669"/>
    <property type="project" value="InterPro"/>
</dbReference>
<feature type="transmembrane region" description="Helical" evidence="10">
    <location>
        <begin position="116"/>
        <end position="135"/>
    </location>
</feature>
<dbReference type="NCBIfam" id="TIGR00879">
    <property type="entry name" value="SP"/>
    <property type="match status" value="1"/>
</dbReference>
<dbReference type="AlphaFoldDB" id="A0A317ZLN5"/>
<dbReference type="InterPro" id="IPR050814">
    <property type="entry name" value="Myo-inositol_Transporter"/>
</dbReference>
<dbReference type="InParanoid" id="A0A317ZLN5"/>
<keyword evidence="8 10" id="KW-0472">Membrane</keyword>
<feature type="transmembrane region" description="Helical" evidence="10">
    <location>
        <begin position="372"/>
        <end position="395"/>
    </location>
</feature>
<comment type="caution">
    <text evidence="12">The sequence shown here is derived from an EMBL/GenBank/DDBJ whole genome shotgun (WGS) entry which is preliminary data.</text>
</comment>
<dbReference type="PROSITE" id="PS00217">
    <property type="entry name" value="SUGAR_TRANSPORT_2"/>
    <property type="match status" value="1"/>
</dbReference>
<feature type="transmembrane region" description="Helical" evidence="10">
    <location>
        <begin position="197"/>
        <end position="216"/>
    </location>
</feature>
<feature type="transmembrane region" description="Helical" evidence="10">
    <location>
        <begin position="89"/>
        <end position="110"/>
    </location>
</feature>
<dbReference type="FunCoup" id="A0A317ZLN5">
    <property type="interactions" value="104"/>
</dbReference>
<dbReference type="PANTHER" id="PTHR48020:SF12">
    <property type="entry name" value="PROTON MYO-INOSITOL COTRANSPORTER"/>
    <property type="match status" value="1"/>
</dbReference>
<dbReference type="SUPFAM" id="SSF103473">
    <property type="entry name" value="MFS general substrate transporter"/>
    <property type="match status" value="1"/>
</dbReference>
<evidence type="ECO:0000256" key="7">
    <source>
        <dbReference type="ARBA" id="ARBA00022989"/>
    </source>
</evidence>
<evidence type="ECO:0000256" key="8">
    <source>
        <dbReference type="ARBA" id="ARBA00023136"/>
    </source>
</evidence>
<feature type="transmembrane region" description="Helical" evidence="10">
    <location>
        <begin position="433"/>
        <end position="453"/>
    </location>
</feature>
<comment type="similarity">
    <text evidence="2 9">Belongs to the major facilitator superfamily. Sugar transporter (TC 2.A.1.1) family.</text>
</comment>
<evidence type="ECO:0000256" key="5">
    <source>
        <dbReference type="ARBA" id="ARBA00022597"/>
    </source>
</evidence>
<accession>A0A317ZLN5</accession>
<dbReference type="PROSITE" id="PS50850">
    <property type="entry name" value="MFS"/>
    <property type="match status" value="1"/>
</dbReference>
<dbReference type="PANTHER" id="PTHR48020">
    <property type="entry name" value="PROTON MYO-INOSITOL COTRANSPORTER"/>
    <property type="match status" value="1"/>
</dbReference>
<protein>
    <submittedName>
        <fullName evidence="12">MFS transporter</fullName>
    </submittedName>
</protein>